<proteinExistence type="predicted"/>
<dbReference type="AlphaFoldDB" id="A0AAV2DSS2"/>
<evidence type="ECO:0000313" key="3">
    <source>
        <dbReference type="Proteomes" id="UP001497516"/>
    </source>
</evidence>
<sequence length="99" mass="10369">MPSVSEPLAGGGPPVPTPESLAGQRRTPSSSSSPNPKGDREAQQSKKRAKQTTKGITINSESDVGLEDVSDTEEKRTRSGSPPPPVGLDFRHGCCMPSI</sequence>
<evidence type="ECO:0000313" key="2">
    <source>
        <dbReference type="EMBL" id="CAL1376686.1"/>
    </source>
</evidence>
<feature type="compositionally biased region" description="Polar residues" evidence="1">
    <location>
        <begin position="52"/>
        <end position="62"/>
    </location>
</feature>
<reference evidence="2 3" key="1">
    <citation type="submission" date="2024-04" db="EMBL/GenBank/DDBJ databases">
        <authorList>
            <person name="Fracassetti M."/>
        </authorList>
    </citation>
    <scope>NUCLEOTIDE SEQUENCE [LARGE SCALE GENOMIC DNA]</scope>
</reference>
<organism evidence="2 3">
    <name type="scientific">Linum trigynum</name>
    <dbReference type="NCBI Taxonomy" id="586398"/>
    <lineage>
        <taxon>Eukaryota</taxon>
        <taxon>Viridiplantae</taxon>
        <taxon>Streptophyta</taxon>
        <taxon>Embryophyta</taxon>
        <taxon>Tracheophyta</taxon>
        <taxon>Spermatophyta</taxon>
        <taxon>Magnoliopsida</taxon>
        <taxon>eudicotyledons</taxon>
        <taxon>Gunneridae</taxon>
        <taxon>Pentapetalae</taxon>
        <taxon>rosids</taxon>
        <taxon>fabids</taxon>
        <taxon>Malpighiales</taxon>
        <taxon>Linaceae</taxon>
        <taxon>Linum</taxon>
    </lineage>
</organism>
<gene>
    <name evidence="2" type="ORF">LTRI10_LOCUS18399</name>
</gene>
<name>A0AAV2DSS2_9ROSI</name>
<dbReference type="Proteomes" id="UP001497516">
    <property type="component" value="Chromosome 3"/>
</dbReference>
<dbReference type="EMBL" id="OZ034816">
    <property type="protein sequence ID" value="CAL1376686.1"/>
    <property type="molecule type" value="Genomic_DNA"/>
</dbReference>
<evidence type="ECO:0000256" key="1">
    <source>
        <dbReference type="SAM" id="MobiDB-lite"/>
    </source>
</evidence>
<accession>A0AAV2DSS2</accession>
<feature type="region of interest" description="Disordered" evidence="1">
    <location>
        <begin position="1"/>
        <end position="99"/>
    </location>
</feature>
<keyword evidence="3" id="KW-1185">Reference proteome</keyword>
<protein>
    <submittedName>
        <fullName evidence="2">Uncharacterized protein</fullName>
    </submittedName>
</protein>